<dbReference type="RefSeq" id="WP_378929419.1">
    <property type="nucleotide sequence ID" value="NZ_JBHLVO010000001.1"/>
</dbReference>
<comment type="subcellular location">
    <subcellularLocation>
        <location evidence="1">Cell membrane</location>
        <topology evidence="1">Multi-pass membrane protein</topology>
    </subcellularLocation>
</comment>
<dbReference type="PANTHER" id="PTHR32309:SF13">
    <property type="entry name" value="FERRIC ENTEROBACTIN TRANSPORT PROTEIN FEPE"/>
    <property type="match status" value="1"/>
</dbReference>
<dbReference type="InterPro" id="IPR050445">
    <property type="entry name" value="Bact_polysacc_biosynth/exp"/>
</dbReference>
<feature type="domain" description="Polysaccharide chain length determinant N-terminal" evidence="8">
    <location>
        <begin position="19"/>
        <end position="97"/>
    </location>
</feature>
<dbReference type="EMBL" id="JBHLVO010000001">
    <property type="protein sequence ID" value="MFC0269968.1"/>
    <property type="molecule type" value="Genomic_DNA"/>
</dbReference>
<evidence type="ECO:0000313" key="10">
    <source>
        <dbReference type="Proteomes" id="UP001589854"/>
    </source>
</evidence>
<evidence type="ECO:0000256" key="2">
    <source>
        <dbReference type="ARBA" id="ARBA00006683"/>
    </source>
</evidence>
<evidence type="ECO:0000256" key="7">
    <source>
        <dbReference type="SAM" id="Phobius"/>
    </source>
</evidence>
<evidence type="ECO:0000256" key="3">
    <source>
        <dbReference type="ARBA" id="ARBA00022475"/>
    </source>
</evidence>
<evidence type="ECO:0000256" key="5">
    <source>
        <dbReference type="ARBA" id="ARBA00022989"/>
    </source>
</evidence>
<feature type="transmembrane region" description="Helical" evidence="7">
    <location>
        <begin position="177"/>
        <end position="195"/>
    </location>
</feature>
<keyword evidence="5 7" id="KW-1133">Transmembrane helix</keyword>
<dbReference type="Pfam" id="PF02706">
    <property type="entry name" value="Wzz"/>
    <property type="match status" value="1"/>
</dbReference>
<comment type="caution">
    <text evidence="9">The sequence shown here is derived from an EMBL/GenBank/DDBJ whole genome shotgun (WGS) entry which is preliminary data.</text>
</comment>
<evidence type="ECO:0000256" key="6">
    <source>
        <dbReference type="ARBA" id="ARBA00023136"/>
    </source>
</evidence>
<reference evidence="9 10" key="1">
    <citation type="submission" date="2024-09" db="EMBL/GenBank/DDBJ databases">
        <authorList>
            <person name="Sun Q."/>
            <person name="Mori K."/>
        </authorList>
    </citation>
    <scope>NUCLEOTIDE SEQUENCE [LARGE SCALE GENOMIC DNA]</scope>
    <source>
        <strain evidence="9 10">CCM 7228</strain>
    </source>
</reference>
<sequence length="247" mass="27603">MKNENSQEKIHVEQQPTKEIDLKELFILLKRYIWIIVGITVIATSIGAYYSYSTFTPIYQSSARIIIGADAETMKTLKVIIKDATVLDRVSKELGLNRSADSLSSQIMVENIESSQVVKISVIDSNPVTAAKIANTTIKVYQEEIVNIMDFSDVRILSEAVENEQAYPINETQNRTIFIAFFVGLVISVGFAFLLDSFDDSLRSEREIENLMGLPVLGSVSVMNKKNINKVKAKQENLEIRGESIGS</sequence>
<keyword evidence="3" id="KW-1003">Cell membrane</keyword>
<organism evidence="9 10">
    <name type="scientific">Metabacillus herbersteinensis</name>
    <dbReference type="NCBI Taxonomy" id="283816"/>
    <lineage>
        <taxon>Bacteria</taxon>
        <taxon>Bacillati</taxon>
        <taxon>Bacillota</taxon>
        <taxon>Bacilli</taxon>
        <taxon>Bacillales</taxon>
        <taxon>Bacillaceae</taxon>
        <taxon>Metabacillus</taxon>
    </lineage>
</organism>
<keyword evidence="10" id="KW-1185">Reference proteome</keyword>
<evidence type="ECO:0000259" key="8">
    <source>
        <dbReference type="Pfam" id="PF02706"/>
    </source>
</evidence>
<proteinExistence type="inferred from homology"/>
<keyword evidence="6 7" id="KW-0472">Membrane</keyword>
<evidence type="ECO:0000313" key="9">
    <source>
        <dbReference type="EMBL" id="MFC0269968.1"/>
    </source>
</evidence>
<name>A0ABV6G931_9BACI</name>
<feature type="transmembrane region" description="Helical" evidence="7">
    <location>
        <begin position="32"/>
        <end position="52"/>
    </location>
</feature>
<evidence type="ECO:0000256" key="4">
    <source>
        <dbReference type="ARBA" id="ARBA00022692"/>
    </source>
</evidence>
<comment type="similarity">
    <text evidence="2">Belongs to the CpsC/CapA family.</text>
</comment>
<keyword evidence="4 7" id="KW-0812">Transmembrane</keyword>
<gene>
    <name evidence="9" type="ORF">ACFFIX_00655</name>
</gene>
<protein>
    <submittedName>
        <fullName evidence="9">YveK family protein</fullName>
    </submittedName>
</protein>
<accession>A0ABV6G931</accession>
<dbReference type="PANTHER" id="PTHR32309">
    <property type="entry name" value="TYROSINE-PROTEIN KINASE"/>
    <property type="match status" value="1"/>
</dbReference>
<dbReference type="InterPro" id="IPR003856">
    <property type="entry name" value="LPS_length_determ_N"/>
</dbReference>
<dbReference type="Proteomes" id="UP001589854">
    <property type="component" value="Unassembled WGS sequence"/>
</dbReference>
<evidence type="ECO:0000256" key="1">
    <source>
        <dbReference type="ARBA" id="ARBA00004651"/>
    </source>
</evidence>